<organism evidence="4 5">
    <name type="scientific">Roseibium litorale</name>
    <dbReference type="NCBI Taxonomy" id="2803841"/>
    <lineage>
        <taxon>Bacteria</taxon>
        <taxon>Pseudomonadati</taxon>
        <taxon>Pseudomonadota</taxon>
        <taxon>Alphaproteobacteria</taxon>
        <taxon>Hyphomicrobiales</taxon>
        <taxon>Stappiaceae</taxon>
        <taxon>Roseibium</taxon>
    </lineage>
</organism>
<dbReference type="Pfam" id="PF02230">
    <property type="entry name" value="Abhydrolase_2"/>
    <property type="match status" value="1"/>
</dbReference>
<keyword evidence="2 4" id="KW-0378">Hydrolase</keyword>
<evidence type="ECO:0000313" key="4">
    <source>
        <dbReference type="EMBL" id="MBD8892376.1"/>
    </source>
</evidence>
<evidence type="ECO:0000313" key="5">
    <source>
        <dbReference type="Proteomes" id="UP000632063"/>
    </source>
</evidence>
<dbReference type="PANTHER" id="PTHR10655:SF17">
    <property type="entry name" value="LYSOPHOSPHOLIPASE-LIKE PROTEIN 1"/>
    <property type="match status" value="1"/>
</dbReference>
<keyword evidence="5" id="KW-1185">Reference proteome</keyword>
<comment type="caution">
    <text evidence="4">The sequence shown here is derived from an EMBL/GenBank/DDBJ whole genome shotgun (WGS) entry which is preliminary data.</text>
</comment>
<feature type="domain" description="Phospholipase/carboxylesterase/thioesterase" evidence="3">
    <location>
        <begin position="13"/>
        <end position="207"/>
    </location>
</feature>
<name>A0ABR9CQ31_9HYPH</name>
<evidence type="ECO:0000256" key="1">
    <source>
        <dbReference type="ARBA" id="ARBA00006499"/>
    </source>
</evidence>
<accession>A0ABR9CQ31</accession>
<dbReference type="InterPro" id="IPR003140">
    <property type="entry name" value="PLipase/COase/thioEstase"/>
</dbReference>
<sequence>MTASTVHRIEPAAGRKARQLVVLLHGYGSCGADLIGLGRAWSGVLPDAVFIAPDAPEALPHESLAGRQWFALNERDMREIETGAEAAAPKLQALMDAALKHYGLDSSQLAVAGFSQGAAMAFQTTLRRHPAPAALLAFSGMLPGPSRLDDIQTETPVLIVHGDADDVVAPDFLTAAEAALTRVGVSVEAHMLTGLDHSIDERVMVLGGRFLSAAFA</sequence>
<dbReference type="Gene3D" id="3.40.50.1820">
    <property type="entry name" value="alpha/beta hydrolase"/>
    <property type="match status" value="1"/>
</dbReference>
<protein>
    <submittedName>
        <fullName evidence="4">Dienelactone hydrolase family protein</fullName>
    </submittedName>
</protein>
<gene>
    <name evidence="4" type="ORF">IG616_12510</name>
</gene>
<dbReference type="PANTHER" id="PTHR10655">
    <property type="entry name" value="LYSOPHOSPHOLIPASE-RELATED"/>
    <property type="match status" value="1"/>
</dbReference>
<dbReference type="SUPFAM" id="SSF53474">
    <property type="entry name" value="alpha/beta-Hydrolases"/>
    <property type="match status" value="1"/>
</dbReference>
<reference evidence="5" key="1">
    <citation type="submission" date="2020-09" db="EMBL/GenBank/DDBJ databases">
        <title>The genome sequence of strain Labrenzia suaedae 4C16A.</title>
        <authorList>
            <person name="Liu Y."/>
        </authorList>
    </citation>
    <scope>NUCLEOTIDE SEQUENCE [LARGE SCALE GENOMIC DNA]</scope>
    <source>
        <strain evidence="5">4C16A</strain>
    </source>
</reference>
<dbReference type="InterPro" id="IPR050565">
    <property type="entry name" value="LYPA1-2/EST-like"/>
</dbReference>
<reference evidence="4 5" key="2">
    <citation type="journal article" date="2021" name="Int. J. Syst. Evol. Microbiol.">
        <title>Roseibium litorale sp. nov., isolated from a tidal flat sediment and proposal for the reclassification of Labrenzia polysiphoniae as Roseibium polysiphoniae comb. nov.</title>
        <authorList>
            <person name="Liu Y."/>
            <person name="Pei T."/>
            <person name="Du J."/>
            <person name="Chao M."/>
            <person name="Deng M.R."/>
            <person name="Zhu H."/>
        </authorList>
    </citation>
    <scope>NUCLEOTIDE SEQUENCE [LARGE SCALE GENOMIC DNA]</scope>
    <source>
        <strain evidence="4 5">4C16A</strain>
    </source>
</reference>
<evidence type="ECO:0000256" key="2">
    <source>
        <dbReference type="ARBA" id="ARBA00022801"/>
    </source>
</evidence>
<dbReference type="RefSeq" id="WP_192148505.1">
    <property type="nucleotide sequence ID" value="NZ_JACYXI010000007.1"/>
</dbReference>
<dbReference type="EMBL" id="JACYXI010000007">
    <property type="protein sequence ID" value="MBD8892376.1"/>
    <property type="molecule type" value="Genomic_DNA"/>
</dbReference>
<dbReference type="InterPro" id="IPR029058">
    <property type="entry name" value="AB_hydrolase_fold"/>
</dbReference>
<dbReference type="Proteomes" id="UP000632063">
    <property type="component" value="Unassembled WGS sequence"/>
</dbReference>
<evidence type="ECO:0000259" key="3">
    <source>
        <dbReference type="Pfam" id="PF02230"/>
    </source>
</evidence>
<comment type="similarity">
    <text evidence="1">Belongs to the AB hydrolase superfamily. AB hydrolase 2 family.</text>
</comment>
<dbReference type="GO" id="GO:0016787">
    <property type="term" value="F:hydrolase activity"/>
    <property type="evidence" value="ECO:0007669"/>
    <property type="project" value="UniProtKB-KW"/>
</dbReference>
<proteinExistence type="inferred from homology"/>